<accession>A0ABR9UME2</accession>
<dbReference type="EMBL" id="JADEWN010000004">
    <property type="protein sequence ID" value="MBE9189200.1"/>
    <property type="molecule type" value="Genomic_DNA"/>
</dbReference>
<protein>
    <submittedName>
        <fullName evidence="1">Uncharacterized protein</fullName>
    </submittedName>
</protein>
<organism evidence="1 2">
    <name type="scientific">Gloeocapsopsis crepidinum LEGE 06123</name>
    <dbReference type="NCBI Taxonomy" id="588587"/>
    <lineage>
        <taxon>Bacteria</taxon>
        <taxon>Bacillati</taxon>
        <taxon>Cyanobacteriota</taxon>
        <taxon>Cyanophyceae</taxon>
        <taxon>Oscillatoriophycideae</taxon>
        <taxon>Chroococcales</taxon>
        <taxon>Chroococcaceae</taxon>
        <taxon>Gloeocapsopsis</taxon>
    </lineage>
</organism>
<dbReference type="Proteomes" id="UP000651156">
    <property type="component" value="Unassembled WGS sequence"/>
</dbReference>
<evidence type="ECO:0000313" key="2">
    <source>
        <dbReference type="Proteomes" id="UP000651156"/>
    </source>
</evidence>
<reference evidence="1 2" key="1">
    <citation type="submission" date="2020-10" db="EMBL/GenBank/DDBJ databases">
        <authorList>
            <person name="Castelo-Branco R."/>
            <person name="Eusebio N."/>
            <person name="Adriana R."/>
            <person name="Vieira A."/>
            <person name="Brugerolle De Fraissinette N."/>
            <person name="Rezende De Castro R."/>
            <person name="Schneider M.P."/>
            <person name="Vasconcelos V."/>
            <person name="Leao P.N."/>
        </authorList>
    </citation>
    <scope>NUCLEOTIDE SEQUENCE [LARGE SCALE GENOMIC DNA]</scope>
    <source>
        <strain evidence="1 2">LEGE 06123</strain>
    </source>
</reference>
<comment type="caution">
    <text evidence="1">The sequence shown here is derived from an EMBL/GenBank/DDBJ whole genome shotgun (WGS) entry which is preliminary data.</text>
</comment>
<sequence>MKNKLNCAIARSTWLKHEAMRSSQSGGQLRLVSNIRQGTEAIVTVNSKSAVKLQGCSNNGASDQLTQSLRARPHGMVRRYDRQTQNWKL</sequence>
<gene>
    <name evidence="1" type="ORF">IQ230_02220</name>
</gene>
<dbReference type="RefSeq" id="WP_193930386.1">
    <property type="nucleotide sequence ID" value="NZ_CAWPMZ010000085.1"/>
</dbReference>
<keyword evidence="2" id="KW-1185">Reference proteome</keyword>
<name>A0ABR9UME2_9CHRO</name>
<proteinExistence type="predicted"/>
<evidence type="ECO:0000313" key="1">
    <source>
        <dbReference type="EMBL" id="MBE9189200.1"/>
    </source>
</evidence>